<organism evidence="1 2">
    <name type="scientific">Phanerochaete sordida</name>
    <dbReference type="NCBI Taxonomy" id="48140"/>
    <lineage>
        <taxon>Eukaryota</taxon>
        <taxon>Fungi</taxon>
        <taxon>Dikarya</taxon>
        <taxon>Basidiomycota</taxon>
        <taxon>Agaricomycotina</taxon>
        <taxon>Agaricomycetes</taxon>
        <taxon>Polyporales</taxon>
        <taxon>Phanerochaetaceae</taxon>
        <taxon>Phanerochaete</taxon>
    </lineage>
</organism>
<evidence type="ECO:0000313" key="1">
    <source>
        <dbReference type="EMBL" id="GJE99611.1"/>
    </source>
</evidence>
<dbReference type="EMBL" id="BPQB01000114">
    <property type="protein sequence ID" value="GJE99611.1"/>
    <property type="molecule type" value="Genomic_DNA"/>
</dbReference>
<name>A0A9P3LLK4_9APHY</name>
<comment type="caution">
    <text evidence="1">The sequence shown here is derived from an EMBL/GenBank/DDBJ whole genome shotgun (WGS) entry which is preliminary data.</text>
</comment>
<proteinExistence type="predicted"/>
<protein>
    <submittedName>
        <fullName evidence="1">Uncharacterized protein</fullName>
    </submittedName>
</protein>
<reference evidence="1 2" key="1">
    <citation type="submission" date="2021-08" db="EMBL/GenBank/DDBJ databases">
        <title>Draft Genome Sequence of Phanerochaete sordida strain YK-624.</title>
        <authorList>
            <person name="Mori T."/>
            <person name="Dohra H."/>
            <person name="Suzuki T."/>
            <person name="Kawagishi H."/>
            <person name="Hirai H."/>
        </authorList>
    </citation>
    <scope>NUCLEOTIDE SEQUENCE [LARGE SCALE GENOMIC DNA]</scope>
    <source>
        <strain evidence="1 2">YK-624</strain>
    </source>
</reference>
<keyword evidence="2" id="KW-1185">Reference proteome</keyword>
<sequence>MDVNTSRLLDARPPSLHSRVRSLCVSHASILSQRNPPMSGACDALVNISGFPIVSVVALGASSLTEPSS</sequence>
<dbReference type="Proteomes" id="UP000703269">
    <property type="component" value="Unassembled WGS sequence"/>
</dbReference>
<evidence type="ECO:0000313" key="2">
    <source>
        <dbReference type="Proteomes" id="UP000703269"/>
    </source>
</evidence>
<gene>
    <name evidence="1" type="ORF">PsYK624_158810</name>
</gene>
<dbReference type="AlphaFoldDB" id="A0A9P3LLK4"/>
<accession>A0A9P3LLK4</accession>